<feature type="compositionally biased region" description="Basic and acidic residues" evidence="17">
    <location>
        <begin position="65"/>
        <end position="79"/>
    </location>
</feature>
<evidence type="ECO:0000256" key="7">
    <source>
        <dbReference type="ARBA" id="ARBA00022771"/>
    </source>
</evidence>
<keyword evidence="8" id="KW-0862">Zinc</keyword>
<comment type="catalytic activity">
    <reaction evidence="13">
        <text>a 5'-end (5'-triphosphoguanosine)-ribonucleoside in mRNA + S-adenosyl-L-methionine = a 5'-end (N(7)-methyl 5'-triphosphoguanosine)-ribonucleoside in mRNA + S-adenosyl-L-homocysteine</text>
        <dbReference type="Rhea" id="RHEA:67008"/>
        <dbReference type="Rhea" id="RHEA-COMP:17166"/>
        <dbReference type="Rhea" id="RHEA-COMP:17167"/>
        <dbReference type="ChEBI" id="CHEBI:57856"/>
        <dbReference type="ChEBI" id="CHEBI:59789"/>
        <dbReference type="ChEBI" id="CHEBI:156461"/>
        <dbReference type="ChEBI" id="CHEBI:167617"/>
        <dbReference type="EC" id="2.1.1.56"/>
    </reaction>
</comment>
<evidence type="ECO:0000256" key="3">
    <source>
        <dbReference type="ARBA" id="ARBA00022603"/>
    </source>
</evidence>
<dbReference type="PROSITE" id="PS51562">
    <property type="entry name" value="RNA_CAP0_MT"/>
    <property type="match status" value="1"/>
</dbReference>
<evidence type="ECO:0000256" key="1">
    <source>
        <dbReference type="ARBA" id="ARBA00003378"/>
    </source>
</evidence>
<organism evidence="20 21">
    <name type="scientific">Paracoccidioides brasiliensis (strain Pb18)</name>
    <dbReference type="NCBI Taxonomy" id="502780"/>
    <lineage>
        <taxon>Eukaryota</taxon>
        <taxon>Fungi</taxon>
        <taxon>Dikarya</taxon>
        <taxon>Ascomycota</taxon>
        <taxon>Pezizomycotina</taxon>
        <taxon>Eurotiomycetes</taxon>
        <taxon>Eurotiomycetidae</taxon>
        <taxon>Onygenales</taxon>
        <taxon>Ajellomycetaceae</taxon>
        <taxon>Paracoccidioides</taxon>
    </lineage>
</organism>
<feature type="region of interest" description="Disordered" evidence="17">
    <location>
        <begin position="1"/>
        <end position="252"/>
    </location>
</feature>
<dbReference type="GO" id="GO:0005634">
    <property type="term" value="C:nucleus"/>
    <property type="evidence" value="ECO:0007669"/>
    <property type="project" value="TreeGrafter"/>
</dbReference>
<feature type="region of interest" description="Disordered" evidence="17">
    <location>
        <begin position="1066"/>
        <end position="1119"/>
    </location>
</feature>
<dbReference type="InterPro" id="IPR004971">
    <property type="entry name" value="mRNA_G-N7_MeTrfase_dom"/>
</dbReference>
<evidence type="ECO:0000256" key="2">
    <source>
        <dbReference type="ARBA" id="ARBA00011926"/>
    </source>
</evidence>
<dbReference type="Pfam" id="PF11789">
    <property type="entry name" value="zf-Nse"/>
    <property type="match status" value="1"/>
</dbReference>
<dbReference type="PROSITE" id="PS51044">
    <property type="entry name" value="ZF_SP_RING"/>
    <property type="match status" value="1"/>
</dbReference>
<dbReference type="AlphaFoldDB" id="C1GML3"/>
<dbReference type="PANTHER" id="PTHR12189">
    <property type="entry name" value="MRNA GUANINE-7- METHYLTRANSFERASE"/>
    <property type="match status" value="1"/>
</dbReference>
<dbReference type="SUPFAM" id="SSF53335">
    <property type="entry name" value="S-adenosyl-L-methionine-dependent methyltransferases"/>
    <property type="match status" value="1"/>
</dbReference>
<dbReference type="eggNOG" id="KOG1975">
    <property type="taxonomic scope" value="Eukaryota"/>
</dbReference>
<dbReference type="SUPFAM" id="SSF57850">
    <property type="entry name" value="RING/U-box"/>
    <property type="match status" value="1"/>
</dbReference>
<reference evidence="20 21" key="1">
    <citation type="journal article" date="2011" name="PLoS Genet.">
        <title>Comparative genomic analysis of human fungal pathogens causing paracoccidioidomycosis.</title>
        <authorList>
            <person name="Desjardins C.A."/>
            <person name="Champion M.D."/>
            <person name="Holder J.W."/>
            <person name="Muszewska A."/>
            <person name="Goldberg J."/>
            <person name="Bailao A.M."/>
            <person name="Brigido M.M."/>
            <person name="Ferreira M.E."/>
            <person name="Garcia A.M."/>
            <person name="Grynberg M."/>
            <person name="Gujja S."/>
            <person name="Heiman D.I."/>
            <person name="Henn M.R."/>
            <person name="Kodira C.D."/>
            <person name="Leon-Narvaez H."/>
            <person name="Longo L.V."/>
            <person name="Ma L.J."/>
            <person name="Malavazi I."/>
            <person name="Matsuo A.L."/>
            <person name="Morais F.V."/>
            <person name="Pereira M."/>
            <person name="Rodriguez-Brito S."/>
            <person name="Sakthikumar S."/>
            <person name="Salem-Izacc S.M."/>
            <person name="Sykes S.M."/>
            <person name="Teixeira M.M."/>
            <person name="Vallejo M.C."/>
            <person name="Walter M.E."/>
            <person name="Yandava C."/>
            <person name="Young S."/>
            <person name="Zeng Q."/>
            <person name="Zucker J."/>
            <person name="Felipe M.S."/>
            <person name="Goldman G.H."/>
            <person name="Haas B.J."/>
            <person name="McEwen J.G."/>
            <person name="Nino-Vega G."/>
            <person name="Puccia R."/>
            <person name="San-Blas G."/>
            <person name="Soares C.M."/>
            <person name="Birren B.W."/>
            <person name="Cuomo C.A."/>
        </authorList>
    </citation>
    <scope>NUCLEOTIDE SEQUENCE [LARGE SCALE GENOMIC DNA]</scope>
    <source>
        <strain evidence="20 21">Pb18</strain>
    </source>
</reference>
<keyword evidence="10" id="KW-0507">mRNA processing</keyword>
<dbReference type="EC" id="2.1.1.56" evidence="2"/>
<feature type="coiled-coil region" evidence="16">
    <location>
        <begin position="256"/>
        <end position="284"/>
    </location>
</feature>
<evidence type="ECO:0000259" key="18">
    <source>
        <dbReference type="PROSITE" id="PS51044"/>
    </source>
</evidence>
<evidence type="ECO:0000259" key="19">
    <source>
        <dbReference type="PROSITE" id="PS51562"/>
    </source>
</evidence>
<sequence length="1119" mass="125350">MTMYDPARDTYTVSDDAPPLDSVEDRHKVHGLDQDKQRNDGVLQSPGSAPSHNEKNKRKSPINESSKEPIRGSRSKPERSFSSPSNNNNNPLEHTHSTTAAASGKLIPSPPSSVLMGSSPVIANDELPINEQRPSQSPKTSPNQLINNGHSNAPEGPPKGKASINEKKRKLSENEPQTDKTEPAPEQRPLSKRKRQEERLQKNRKRGKTPPSAYSRRDRSPTPPPRRSPSPIRRSASPDAVPRPTKRPGGAARIGSANLEALRRRQEERERRREEEAKLALKDRGVHDVVRQHYNAVPERGREWRKTDSRIKGLRSFNNWIKSTVIQKFSPDEDFLSRTSGKNWAGAEPAEEKKLLVIDIGCGKGGDLGKWQQAPQPVDLYVGLDPAEVSIEQARERYISMKSGKGRIGRRGHPLFHAEFYPKDCFGEWVGDIPIVQRVGIDGSVGPGGSMMAARWGGGGFDIVVSMFSMHYAFESEGKARQMLHNVAGLLKKGGRFIGVGPNSDILSAKVVEFHEKKKQQEAAAAAAAKLDEGGEREDGELEETPMTVPEWGNSIYRVRFPGETPEDGIFRPAFGWKYSYFMEEAVEEVPEYVVPWEAFRALTQDYNLELQYRKPFLDIWKEEKDDPILGPLSERMGVRARGGGPLLVTDEELEAASFYHAFCFYKGRRSDQPSQRILQMPPYQTQVAPFNAAATHKLGMLPNFERLMSLRKRLSEAASVLTDCAGMINDRLVDAKVREARAKAVLQKKRKGGGDEEVGVYESRESDGGGEADGQQEERENKKIALMEEQVKTLTGQLEEQMRKIVDAEVRTAELTDGLNRLHQEAQEAMAAAPEARQAKRRRTRQRAGQESGDESGDVDVDVDGDGDEGEGENEPAADGRAGRPDGGACKVLRKDLKEKKDQWKDLSLTDRYTKNNNYIEFFRVVHETQHPGDEIPPLPHPSTWFADKEHPQQRNHHQQTTAAEEDAESSDDLAVRGERVSLRCPITLLPFSEPVKSKKCPHSFERRAIVAMLERSKERVTVPNPNRPGAGRRVNCVNCPVCTVQITQFDLEVDIVAARRIRRAEERRRRDAEDEDDDDGVVMNQAGERGNTRVKLLRAETREPSRLPDTQMDDVDD</sequence>
<dbReference type="RefSeq" id="XP_010763791.1">
    <property type="nucleotide sequence ID" value="XM_010765489.1"/>
</dbReference>
<keyword evidence="5" id="KW-0949">S-adenosyl-L-methionine</keyword>
<dbReference type="Pfam" id="PF03291">
    <property type="entry name" value="mRNA_G-N7_MeTrfase"/>
    <property type="match status" value="2"/>
</dbReference>
<keyword evidence="3 20" id="KW-0489">Methyltransferase</keyword>
<gene>
    <name evidence="20" type="ORF">PADG_08499</name>
</gene>
<dbReference type="PANTHER" id="PTHR12189:SF2">
    <property type="entry name" value="MRNA CAP GUANINE-N7 METHYLTRANSFERASE"/>
    <property type="match status" value="1"/>
</dbReference>
<evidence type="ECO:0000256" key="13">
    <source>
        <dbReference type="ARBA" id="ARBA00044712"/>
    </source>
</evidence>
<comment type="function">
    <text evidence="1">Responsible for methylating the 5'-cap structure of mRNAs.</text>
</comment>
<evidence type="ECO:0000256" key="14">
    <source>
        <dbReference type="ARBA" id="ARBA00049739"/>
    </source>
</evidence>
<evidence type="ECO:0000256" key="9">
    <source>
        <dbReference type="ARBA" id="ARBA00022884"/>
    </source>
</evidence>
<feature type="compositionally biased region" description="Low complexity" evidence="17">
    <location>
        <begin position="229"/>
        <end position="238"/>
    </location>
</feature>
<accession>C1GML3</accession>
<dbReference type="OrthoDB" id="10248867at2759"/>
<dbReference type="OMA" id="AGEANEH"/>
<evidence type="ECO:0000256" key="11">
    <source>
        <dbReference type="ARBA" id="ARBA00032772"/>
    </source>
</evidence>
<dbReference type="InterPro" id="IPR029063">
    <property type="entry name" value="SAM-dependent_MTases_sf"/>
</dbReference>
<dbReference type="InterPro" id="IPR013083">
    <property type="entry name" value="Znf_RING/FYVE/PHD"/>
</dbReference>
<evidence type="ECO:0000256" key="16">
    <source>
        <dbReference type="SAM" id="Coils"/>
    </source>
</evidence>
<feature type="compositionally biased region" description="Low complexity" evidence="17">
    <location>
        <begin position="82"/>
        <end position="91"/>
    </location>
</feature>
<dbReference type="HOGENOM" id="CLU_004420_0_0_1"/>
<feature type="domain" description="MRNA cap 0 methyltransferase" evidence="19">
    <location>
        <begin position="309"/>
        <end position="668"/>
    </location>
</feature>
<dbReference type="InterPro" id="IPR039753">
    <property type="entry name" value="RG7MT1"/>
</dbReference>
<evidence type="ECO:0000313" key="20">
    <source>
        <dbReference type="EMBL" id="EEH43679.2"/>
    </source>
</evidence>
<feature type="compositionally biased region" description="Acidic residues" evidence="17">
    <location>
        <begin position="853"/>
        <end position="877"/>
    </location>
</feature>
<dbReference type="EMBL" id="KN275974">
    <property type="protein sequence ID" value="EEH43679.2"/>
    <property type="molecule type" value="Genomic_DNA"/>
</dbReference>
<dbReference type="KEGG" id="pbn:PADG_08499"/>
<dbReference type="GO" id="GO:0008270">
    <property type="term" value="F:zinc ion binding"/>
    <property type="evidence" value="ECO:0007669"/>
    <property type="project" value="UniProtKB-KW"/>
</dbReference>
<protein>
    <recommendedName>
        <fullName evidence="14">mRNA cap guanine-N(7) methyltransferase</fullName>
        <ecNumber evidence="2">2.1.1.56</ecNumber>
    </recommendedName>
    <alternativeName>
        <fullName evidence="11">mRNA (guanine-N(7))-methyltransferase</fullName>
    </alternativeName>
    <alternativeName>
        <fullName evidence="12">mRNA cap methyltransferase</fullName>
    </alternativeName>
</protein>
<dbReference type="InterPro" id="IPR004181">
    <property type="entry name" value="Znf_MIZ"/>
</dbReference>
<feature type="compositionally biased region" description="Low complexity" evidence="17">
    <location>
        <begin position="828"/>
        <end position="837"/>
    </location>
</feature>
<keyword evidence="16" id="KW-0175">Coiled coil</keyword>
<evidence type="ECO:0000256" key="8">
    <source>
        <dbReference type="ARBA" id="ARBA00022833"/>
    </source>
</evidence>
<feature type="region of interest" description="Disordered" evidence="17">
    <location>
        <begin position="828"/>
        <end position="890"/>
    </location>
</feature>
<name>C1GML3_PARBD</name>
<keyword evidence="9" id="KW-0694">RNA-binding</keyword>
<dbReference type="InParanoid" id="C1GML3"/>
<feature type="region of interest" description="Disordered" evidence="17">
    <location>
        <begin position="746"/>
        <end position="780"/>
    </location>
</feature>
<keyword evidence="7 15" id="KW-0863">Zinc-finger</keyword>
<feature type="compositionally biased region" description="Basic and acidic residues" evidence="17">
    <location>
        <begin position="23"/>
        <end position="39"/>
    </location>
</feature>
<feature type="domain" description="SP-RING-type" evidence="18">
    <location>
        <begin position="971"/>
        <end position="1068"/>
    </location>
</feature>
<dbReference type="Gene3D" id="3.40.50.150">
    <property type="entry name" value="Vaccinia Virus protein VP39"/>
    <property type="match status" value="1"/>
</dbReference>
<feature type="compositionally biased region" description="Basic and acidic residues" evidence="17">
    <location>
        <begin position="171"/>
        <end position="185"/>
    </location>
</feature>
<feature type="region of interest" description="Disordered" evidence="17">
    <location>
        <begin position="932"/>
        <end position="974"/>
    </location>
</feature>
<dbReference type="STRING" id="502780.C1GML3"/>
<dbReference type="GO" id="GO:0004482">
    <property type="term" value="F:mRNA 5'-cap (guanine-N7-)-methyltransferase activity"/>
    <property type="evidence" value="ECO:0007669"/>
    <property type="project" value="UniProtKB-EC"/>
</dbReference>
<evidence type="ECO:0000256" key="10">
    <source>
        <dbReference type="ARBA" id="ARBA00023042"/>
    </source>
</evidence>
<evidence type="ECO:0000256" key="17">
    <source>
        <dbReference type="SAM" id="MobiDB-lite"/>
    </source>
</evidence>
<keyword evidence="6" id="KW-0479">Metal-binding</keyword>
<keyword evidence="21" id="KW-1185">Reference proteome</keyword>
<dbReference type="CDD" id="cd16651">
    <property type="entry name" value="SPL-RING_NSE2"/>
    <property type="match status" value="1"/>
</dbReference>
<dbReference type="Gene3D" id="3.30.40.10">
    <property type="entry name" value="Zinc/RING finger domain, C3HC4 (zinc finger)"/>
    <property type="match status" value="1"/>
</dbReference>
<evidence type="ECO:0000256" key="6">
    <source>
        <dbReference type="ARBA" id="ARBA00022723"/>
    </source>
</evidence>
<dbReference type="Proteomes" id="UP000001628">
    <property type="component" value="Unassembled WGS sequence"/>
</dbReference>
<dbReference type="GeneID" id="22586772"/>
<evidence type="ECO:0000256" key="12">
    <source>
        <dbReference type="ARBA" id="ARBA00033387"/>
    </source>
</evidence>
<proteinExistence type="predicted"/>
<evidence type="ECO:0000256" key="4">
    <source>
        <dbReference type="ARBA" id="ARBA00022679"/>
    </source>
</evidence>
<dbReference type="GO" id="GO:0003723">
    <property type="term" value="F:RNA binding"/>
    <property type="evidence" value="ECO:0007669"/>
    <property type="project" value="UniProtKB-KW"/>
</dbReference>
<evidence type="ECO:0000256" key="15">
    <source>
        <dbReference type="PROSITE-ProRule" id="PRU00452"/>
    </source>
</evidence>
<keyword evidence="10" id="KW-0506">mRNA capping</keyword>
<evidence type="ECO:0000256" key="5">
    <source>
        <dbReference type="ARBA" id="ARBA00022691"/>
    </source>
</evidence>
<feature type="compositionally biased region" description="Basic and acidic residues" evidence="17">
    <location>
        <begin position="1099"/>
        <end position="1108"/>
    </location>
</feature>
<feature type="compositionally biased region" description="Polar residues" evidence="17">
    <location>
        <begin position="132"/>
        <end position="151"/>
    </location>
</feature>
<keyword evidence="4 20" id="KW-0808">Transferase</keyword>
<evidence type="ECO:0000313" key="21">
    <source>
        <dbReference type="Proteomes" id="UP000001628"/>
    </source>
</evidence>
<dbReference type="VEuPathDB" id="FungiDB:PADG_08499"/>